<dbReference type="SMART" id="SM00702">
    <property type="entry name" value="P4Hc"/>
    <property type="match status" value="1"/>
</dbReference>
<evidence type="ECO:0000256" key="9">
    <source>
        <dbReference type="ARBA" id="ARBA00022964"/>
    </source>
</evidence>
<dbReference type="EMBL" id="JADBJN010000001">
    <property type="protein sequence ID" value="KAG5684901.1"/>
    <property type="molecule type" value="Genomic_DNA"/>
</dbReference>
<dbReference type="Gene3D" id="1.25.40.10">
    <property type="entry name" value="Tetratricopeptide repeat domain"/>
    <property type="match status" value="1"/>
</dbReference>
<comment type="similarity">
    <text evidence="4">Belongs to the P4HA family.</text>
</comment>
<evidence type="ECO:0000256" key="8">
    <source>
        <dbReference type="ARBA" id="ARBA00022896"/>
    </source>
</evidence>
<dbReference type="Gene3D" id="6.10.140.1460">
    <property type="match status" value="1"/>
</dbReference>
<comment type="function">
    <text evidence="2">Catalyzes the post-translational formation of 4-hydroxyproline in -Xaa-Pro-Gly- sequences in collagens and other proteins.</text>
</comment>
<dbReference type="InterPro" id="IPR045054">
    <property type="entry name" value="P4HA-like"/>
</dbReference>
<keyword evidence="7" id="KW-0256">Endoplasmic reticulum</keyword>
<evidence type="ECO:0000256" key="13">
    <source>
        <dbReference type="SAM" id="Coils"/>
    </source>
</evidence>
<keyword evidence="17" id="KW-1185">Reference proteome</keyword>
<dbReference type="InterPro" id="IPR013547">
    <property type="entry name" value="P4H_N"/>
</dbReference>
<evidence type="ECO:0000256" key="6">
    <source>
        <dbReference type="ARBA" id="ARBA00022723"/>
    </source>
</evidence>
<gene>
    <name evidence="16" type="ORF">PVAND_014111</name>
</gene>
<feature type="chain" id="PRO_5039914433" description="procollagen-proline 4-dioxygenase" evidence="14">
    <location>
        <begin position="21"/>
        <end position="493"/>
    </location>
</feature>
<keyword evidence="11" id="KW-0408">Iron</keyword>
<evidence type="ECO:0000256" key="10">
    <source>
        <dbReference type="ARBA" id="ARBA00023002"/>
    </source>
</evidence>
<dbReference type="InterPro" id="IPR011990">
    <property type="entry name" value="TPR-like_helical_dom_sf"/>
</dbReference>
<dbReference type="GO" id="GO:0005506">
    <property type="term" value="F:iron ion binding"/>
    <property type="evidence" value="ECO:0007669"/>
    <property type="project" value="InterPro"/>
</dbReference>
<reference evidence="16" key="1">
    <citation type="submission" date="2021-03" db="EMBL/GenBank/DDBJ databases">
        <title>Chromosome level genome of the anhydrobiotic midge Polypedilum vanderplanki.</title>
        <authorList>
            <person name="Yoshida Y."/>
            <person name="Kikawada T."/>
            <person name="Gusev O."/>
        </authorList>
    </citation>
    <scope>NUCLEOTIDE SEQUENCE</scope>
    <source>
        <strain evidence="16">NIAS01</strain>
        <tissue evidence="16">Whole body or cell culture</tissue>
    </source>
</reference>
<organism evidence="16 17">
    <name type="scientific">Polypedilum vanderplanki</name>
    <name type="common">Sleeping chironomid midge</name>
    <dbReference type="NCBI Taxonomy" id="319348"/>
    <lineage>
        <taxon>Eukaryota</taxon>
        <taxon>Metazoa</taxon>
        <taxon>Ecdysozoa</taxon>
        <taxon>Arthropoda</taxon>
        <taxon>Hexapoda</taxon>
        <taxon>Insecta</taxon>
        <taxon>Pterygota</taxon>
        <taxon>Neoptera</taxon>
        <taxon>Endopterygota</taxon>
        <taxon>Diptera</taxon>
        <taxon>Nematocera</taxon>
        <taxon>Chironomoidea</taxon>
        <taxon>Chironomidae</taxon>
        <taxon>Chironominae</taxon>
        <taxon>Polypedilum</taxon>
        <taxon>Polypedilum</taxon>
    </lineage>
</organism>
<dbReference type="GO" id="GO:0004656">
    <property type="term" value="F:procollagen-proline 4-dioxygenase activity"/>
    <property type="evidence" value="ECO:0007669"/>
    <property type="project" value="UniProtKB-EC"/>
</dbReference>
<evidence type="ECO:0000256" key="1">
    <source>
        <dbReference type="ARBA" id="ARBA00001961"/>
    </source>
</evidence>
<evidence type="ECO:0000256" key="11">
    <source>
        <dbReference type="ARBA" id="ARBA00023004"/>
    </source>
</evidence>
<comment type="cofactor">
    <cofactor evidence="1">
        <name>L-ascorbate</name>
        <dbReference type="ChEBI" id="CHEBI:38290"/>
    </cofactor>
</comment>
<dbReference type="OrthoDB" id="420380at2759"/>
<evidence type="ECO:0000256" key="14">
    <source>
        <dbReference type="SAM" id="SignalP"/>
    </source>
</evidence>
<dbReference type="PANTHER" id="PTHR10869">
    <property type="entry name" value="PROLYL 4-HYDROXYLASE ALPHA SUBUNIT"/>
    <property type="match status" value="1"/>
</dbReference>
<dbReference type="AlphaFoldDB" id="A0A9J6CS72"/>
<dbReference type="PANTHER" id="PTHR10869:SF244">
    <property type="entry name" value="PROLYL 4-HYDROXYLASE SUBUNIT ALPHA-2"/>
    <property type="match status" value="1"/>
</dbReference>
<evidence type="ECO:0000256" key="4">
    <source>
        <dbReference type="ARBA" id="ARBA00006511"/>
    </source>
</evidence>
<feature type="signal peptide" evidence="14">
    <location>
        <begin position="1"/>
        <end position="20"/>
    </location>
</feature>
<evidence type="ECO:0000256" key="2">
    <source>
        <dbReference type="ARBA" id="ARBA00002035"/>
    </source>
</evidence>
<proteinExistence type="inferred from homology"/>
<dbReference type="Pfam" id="PF08336">
    <property type="entry name" value="P4Ha_N"/>
    <property type="match status" value="1"/>
</dbReference>
<comment type="caution">
    <text evidence="16">The sequence shown here is derived from an EMBL/GenBank/DDBJ whole genome shotgun (WGS) entry which is preliminary data.</text>
</comment>
<keyword evidence="13" id="KW-0175">Coiled coil</keyword>
<accession>A0A9J6CS72</accession>
<evidence type="ECO:0000313" key="16">
    <source>
        <dbReference type="EMBL" id="KAG5684901.1"/>
    </source>
</evidence>
<keyword evidence="14" id="KW-0732">Signal</keyword>
<sequence length="493" mass="57289">MKRFMIFVIVINLVFTNCEIFSGSNALEKFVENEEKILSEFEVFIKKLQDENDYLMSKLQSWKDEYSQVKKDPIKYINNPINAFHVIKRTTEDIDLFELRIKKLIDQFTSSISSIRATNNDLTGTVEGIMRLQTIYHLKTADIINGIIDGDKTNEKLKPHDLFTIAREGLKIQDKSYFVHEYLYHLQKSLENNEDEFDEVDLDEFSEIVEITLNSTMIDPFDESFEKNGAYTVHKENVIYSQGCRQKIQKTPKEAKDLKCRYVSNSAFSKIAPFKVIEADHHSNLVVFLDVISDNEIEMIKNISSSKLGRGGVFVEEKSTKTGFSNTRVSQISWHYEHEHEIVARISRRVEDMTGLSTKTAEPLQVQNYGIAGHYSLHWDHMIWRNEPFNLGTGNRIATLLFYISTVEKGGGTIFPFLKVYVPAIKGSAAFWYNLKDSGDDDYHTRHASCPVILGSKWVINKWFHEYDQEFRRPCKPGIYKQEIEDEFTKEFY</sequence>
<evidence type="ECO:0000256" key="3">
    <source>
        <dbReference type="ARBA" id="ARBA00004319"/>
    </source>
</evidence>
<comment type="subcellular location">
    <subcellularLocation>
        <location evidence="3">Endoplasmic reticulum lumen</location>
    </subcellularLocation>
</comment>
<keyword evidence="6" id="KW-0479">Metal-binding</keyword>
<keyword evidence="12" id="KW-0325">Glycoprotein</keyword>
<keyword evidence="10" id="KW-0560">Oxidoreductase</keyword>
<feature type="domain" description="Fe2OG dioxygenase" evidence="15">
    <location>
        <begin position="360"/>
        <end position="466"/>
    </location>
</feature>
<dbReference type="Proteomes" id="UP001107558">
    <property type="component" value="Chromosome 1"/>
</dbReference>
<keyword evidence="9" id="KW-0223">Dioxygenase</keyword>
<dbReference type="FunFam" id="2.60.120.620:FF:000011">
    <property type="entry name" value="Prolyl alpha subunit"/>
    <property type="match status" value="1"/>
</dbReference>
<protein>
    <recommendedName>
        <fullName evidence="5">procollagen-proline 4-dioxygenase</fullName>
        <ecNumber evidence="5">1.14.11.2</ecNumber>
    </recommendedName>
</protein>
<dbReference type="Gene3D" id="2.60.120.620">
    <property type="entry name" value="q2cbj1_9rhob like domain"/>
    <property type="match status" value="1"/>
</dbReference>
<dbReference type="GO" id="GO:0005788">
    <property type="term" value="C:endoplasmic reticulum lumen"/>
    <property type="evidence" value="ECO:0007669"/>
    <property type="project" value="UniProtKB-SubCell"/>
</dbReference>
<dbReference type="EC" id="1.14.11.2" evidence="5"/>
<evidence type="ECO:0000313" key="17">
    <source>
        <dbReference type="Proteomes" id="UP001107558"/>
    </source>
</evidence>
<evidence type="ECO:0000256" key="5">
    <source>
        <dbReference type="ARBA" id="ARBA00012269"/>
    </source>
</evidence>
<dbReference type="InterPro" id="IPR044862">
    <property type="entry name" value="Pro_4_hyd_alph_FE2OG_OXY"/>
</dbReference>
<dbReference type="PROSITE" id="PS51471">
    <property type="entry name" value="FE2OG_OXY"/>
    <property type="match status" value="1"/>
</dbReference>
<dbReference type="Pfam" id="PF13640">
    <property type="entry name" value="2OG-FeII_Oxy_3"/>
    <property type="match status" value="1"/>
</dbReference>
<dbReference type="InterPro" id="IPR005123">
    <property type="entry name" value="Oxoglu/Fe-dep_dioxygenase_dom"/>
</dbReference>
<evidence type="ECO:0000256" key="12">
    <source>
        <dbReference type="ARBA" id="ARBA00023180"/>
    </source>
</evidence>
<dbReference type="InterPro" id="IPR006620">
    <property type="entry name" value="Pro_4_hyd_alph"/>
</dbReference>
<keyword evidence="8" id="KW-0847">Vitamin C</keyword>
<feature type="coiled-coil region" evidence="13">
    <location>
        <begin position="31"/>
        <end position="107"/>
    </location>
</feature>
<dbReference type="GO" id="GO:0031418">
    <property type="term" value="F:L-ascorbic acid binding"/>
    <property type="evidence" value="ECO:0007669"/>
    <property type="project" value="UniProtKB-KW"/>
</dbReference>
<evidence type="ECO:0000256" key="7">
    <source>
        <dbReference type="ARBA" id="ARBA00022824"/>
    </source>
</evidence>
<evidence type="ECO:0000259" key="15">
    <source>
        <dbReference type="PROSITE" id="PS51471"/>
    </source>
</evidence>
<name>A0A9J6CS72_POLVA</name>